<dbReference type="EMBL" id="DTGR01000142">
    <property type="protein sequence ID" value="HHS29828.1"/>
    <property type="molecule type" value="Genomic_DNA"/>
</dbReference>
<comment type="caution">
    <text evidence="1">The sequence shown here is derived from an EMBL/GenBank/DDBJ whole genome shotgun (WGS) entry which is preliminary data.</text>
</comment>
<protein>
    <submittedName>
        <fullName evidence="1">Uncharacterized protein</fullName>
    </submittedName>
</protein>
<reference evidence="1" key="1">
    <citation type="journal article" date="2020" name="mSystems">
        <title>Genome- and Community-Level Interaction Insights into Carbon Utilization and Element Cycling Functions of Hydrothermarchaeota in Hydrothermal Sediment.</title>
        <authorList>
            <person name="Zhou Z."/>
            <person name="Liu Y."/>
            <person name="Xu W."/>
            <person name="Pan J."/>
            <person name="Luo Z.H."/>
            <person name="Li M."/>
        </authorList>
    </citation>
    <scope>NUCLEOTIDE SEQUENCE [LARGE SCALE GENOMIC DNA]</scope>
    <source>
        <strain evidence="1">SpSt-767</strain>
    </source>
</reference>
<proteinExistence type="predicted"/>
<gene>
    <name evidence="1" type="ORF">ENV52_09035</name>
</gene>
<dbReference type="AlphaFoldDB" id="A0A7V6DQ11"/>
<name>A0A7V6DQ11_9BACT</name>
<organism evidence="1">
    <name type="scientific">Desulfobacca acetoxidans</name>
    <dbReference type="NCBI Taxonomy" id="60893"/>
    <lineage>
        <taxon>Bacteria</taxon>
        <taxon>Pseudomonadati</taxon>
        <taxon>Thermodesulfobacteriota</taxon>
        <taxon>Desulfobaccia</taxon>
        <taxon>Desulfobaccales</taxon>
        <taxon>Desulfobaccaceae</taxon>
        <taxon>Desulfobacca</taxon>
    </lineage>
</organism>
<accession>A0A7V6DQ11</accession>
<sequence length="91" mass="10103">MKIEGILTLVKGQETACQAPRKTFRAARQADSSGIELLISQENQQARRLDPSSLTEARDLLLDITWRMSGTSADSAAEIHHLESPCLVRLR</sequence>
<evidence type="ECO:0000313" key="1">
    <source>
        <dbReference type="EMBL" id="HHS29828.1"/>
    </source>
</evidence>